<dbReference type="Proteomes" id="UP000555728">
    <property type="component" value="Unassembled WGS sequence"/>
</dbReference>
<dbReference type="Gene3D" id="3.20.20.450">
    <property type="entry name" value="EAL domain"/>
    <property type="match status" value="1"/>
</dbReference>
<dbReference type="InterPro" id="IPR035919">
    <property type="entry name" value="EAL_sf"/>
</dbReference>
<reference evidence="1 2" key="1">
    <citation type="submission" date="2020-08" db="EMBL/GenBank/DDBJ databases">
        <title>Genome sequencing of Purple Non-Sulfur Bacteria from various extreme environments.</title>
        <authorList>
            <person name="Mayer M."/>
        </authorList>
    </citation>
    <scope>NUCLEOTIDE SEQUENCE [LARGE SCALE GENOMIC DNA]</scope>
    <source>
        <strain evidence="1 2">JA135</strain>
    </source>
</reference>
<gene>
    <name evidence="1" type="ORF">GGD88_002712</name>
</gene>
<comment type="caution">
    <text evidence="1">The sequence shown here is derived from an EMBL/GenBank/DDBJ whole genome shotgun (WGS) entry which is preliminary data.</text>
</comment>
<dbReference type="EMBL" id="JACIGI010000024">
    <property type="protein sequence ID" value="MBB4286969.1"/>
    <property type="molecule type" value="Genomic_DNA"/>
</dbReference>
<keyword evidence="2" id="KW-1185">Reference proteome</keyword>
<protein>
    <submittedName>
        <fullName evidence="1">EAL domain-containing protein (Putative c-di-GMP-specific phosphodiesterase class I)</fullName>
    </submittedName>
</protein>
<accession>A0A7W6S169</accession>
<dbReference type="RefSeq" id="WP_184436276.1">
    <property type="nucleotide sequence ID" value="NZ_JACIGI010000024.1"/>
</dbReference>
<sequence length="458" mass="50833">MTPSNSLVHGDQSLLDGLERLSRAPEGCRAVYVSLSRLRPANRTWIRLRIAAHLFAPLVTGYGCEVFLLSNGDLVVVGRDVPASALETQVERLRALFRADPGSRAETPDGRDLFAAAYELEHDGRTLRGRIEAIRQGRVDPWRVIQRTVPTEDRALAPRLLIRVAEALAQLDPQPLIQRQAVVEIDEARRGHLVHEEVFVALAEVRRRCAPDLDLTANRWLFQEVCRLLDRRLTDALARLDRALLPETMALNLNLETVLGDGLDALERALPARTRLVVEVRVIDTFTYLDRLAEAAERLHARGHTLVLDGVTPRTLALLDPARLAVDGLKLVWDPDLADPASVWDGPHPVVLLQALGPDRVVLSHVEDETALLWGLGRGLRRFQGFFVDRVIGATTMTGCPKRALCTLTQCVERRRAAAGPTRASCPNPPRLNAVTELRALPRRLAEMVDPRPEADDG</sequence>
<dbReference type="AlphaFoldDB" id="A0A7W6S169"/>
<evidence type="ECO:0000313" key="2">
    <source>
        <dbReference type="Proteomes" id="UP000555728"/>
    </source>
</evidence>
<proteinExistence type="predicted"/>
<evidence type="ECO:0000313" key="1">
    <source>
        <dbReference type="EMBL" id="MBB4286969.1"/>
    </source>
</evidence>
<organism evidence="1 2">
    <name type="scientific">Roseospira goensis</name>
    <dbReference type="NCBI Taxonomy" id="391922"/>
    <lineage>
        <taxon>Bacteria</taxon>
        <taxon>Pseudomonadati</taxon>
        <taxon>Pseudomonadota</taxon>
        <taxon>Alphaproteobacteria</taxon>
        <taxon>Rhodospirillales</taxon>
        <taxon>Rhodospirillaceae</taxon>
        <taxon>Roseospira</taxon>
    </lineage>
</organism>
<name>A0A7W6S169_9PROT</name>
<dbReference type="SUPFAM" id="SSF141868">
    <property type="entry name" value="EAL domain-like"/>
    <property type="match status" value="1"/>
</dbReference>